<name>A0AAV4EKB7_9GAST</name>
<dbReference type="Proteomes" id="UP000762676">
    <property type="component" value="Unassembled WGS sequence"/>
</dbReference>
<gene>
    <name evidence="1" type="ORF">ElyMa_005435100</name>
</gene>
<keyword evidence="2" id="KW-1185">Reference proteome</keyword>
<organism evidence="1 2">
    <name type="scientific">Elysia marginata</name>
    <dbReference type="NCBI Taxonomy" id="1093978"/>
    <lineage>
        <taxon>Eukaryota</taxon>
        <taxon>Metazoa</taxon>
        <taxon>Spiralia</taxon>
        <taxon>Lophotrochozoa</taxon>
        <taxon>Mollusca</taxon>
        <taxon>Gastropoda</taxon>
        <taxon>Heterobranchia</taxon>
        <taxon>Euthyneura</taxon>
        <taxon>Panpulmonata</taxon>
        <taxon>Sacoglossa</taxon>
        <taxon>Placobranchoidea</taxon>
        <taxon>Plakobranchidae</taxon>
        <taxon>Elysia</taxon>
    </lineage>
</organism>
<accession>A0AAV4EKB7</accession>
<evidence type="ECO:0000313" key="2">
    <source>
        <dbReference type="Proteomes" id="UP000762676"/>
    </source>
</evidence>
<evidence type="ECO:0000313" key="1">
    <source>
        <dbReference type="EMBL" id="GFR61553.1"/>
    </source>
</evidence>
<reference evidence="1 2" key="1">
    <citation type="journal article" date="2021" name="Elife">
        <title>Chloroplast acquisition without the gene transfer in kleptoplastic sea slugs, Plakobranchus ocellatus.</title>
        <authorList>
            <person name="Maeda T."/>
            <person name="Takahashi S."/>
            <person name="Yoshida T."/>
            <person name="Shimamura S."/>
            <person name="Takaki Y."/>
            <person name="Nagai Y."/>
            <person name="Toyoda A."/>
            <person name="Suzuki Y."/>
            <person name="Arimoto A."/>
            <person name="Ishii H."/>
            <person name="Satoh N."/>
            <person name="Nishiyama T."/>
            <person name="Hasebe M."/>
            <person name="Maruyama T."/>
            <person name="Minagawa J."/>
            <person name="Obokata J."/>
            <person name="Shigenobu S."/>
        </authorList>
    </citation>
    <scope>NUCLEOTIDE SEQUENCE [LARGE SCALE GENOMIC DNA]</scope>
</reference>
<dbReference type="AlphaFoldDB" id="A0AAV4EKB7"/>
<sequence length="92" mass="10407">MILSLATGFAKLCLSSQVQESDAVMAAYLYEESLVSRLGLSVLSIQPQPHVSESFIQEFLGKQNDLSMQKFQVQLLKFCSRVFDSRSSRREE</sequence>
<comment type="caution">
    <text evidence="1">The sequence shown here is derived from an EMBL/GenBank/DDBJ whole genome shotgun (WGS) entry which is preliminary data.</text>
</comment>
<proteinExistence type="predicted"/>
<dbReference type="EMBL" id="BMAT01010843">
    <property type="protein sequence ID" value="GFR61553.1"/>
    <property type="molecule type" value="Genomic_DNA"/>
</dbReference>
<protein>
    <submittedName>
        <fullName evidence="1">MCM domain-containing protein 2-like</fullName>
    </submittedName>
</protein>